<dbReference type="Gene3D" id="3.30.70.20">
    <property type="match status" value="1"/>
</dbReference>
<keyword evidence="8" id="KW-1185">Reference proteome</keyword>
<dbReference type="InterPro" id="IPR050340">
    <property type="entry name" value="Cytosolic_Fe-S_CAF"/>
</dbReference>
<dbReference type="Pfam" id="PF13426">
    <property type="entry name" value="PAS_9"/>
    <property type="match status" value="1"/>
</dbReference>
<dbReference type="InterPro" id="IPR000014">
    <property type="entry name" value="PAS"/>
</dbReference>
<keyword evidence="1" id="KW-0004">4Fe-4S</keyword>
<dbReference type="Pfam" id="PF13237">
    <property type="entry name" value="Fer4_10"/>
    <property type="match status" value="1"/>
</dbReference>
<keyword evidence="3" id="KW-0408">Iron</keyword>
<dbReference type="CDD" id="cd00130">
    <property type="entry name" value="PAS"/>
    <property type="match status" value="1"/>
</dbReference>
<gene>
    <name evidence="7" type="ORF">QBE54_05635</name>
</gene>
<dbReference type="PROSITE" id="PS00198">
    <property type="entry name" value="4FE4S_FER_1"/>
    <property type="match status" value="1"/>
</dbReference>
<reference evidence="7 8" key="1">
    <citation type="submission" date="2023-03" db="EMBL/GenBank/DDBJ databases">
        <title>Novel Species.</title>
        <authorList>
            <person name="Ma S."/>
        </authorList>
    </citation>
    <scope>NUCLEOTIDE SEQUENCE [LARGE SCALE GENOMIC DNA]</scope>
    <source>
        <strain evidence="7 8">B11</strain>
    </source>
</reference>
<dbReference type="RefSeq" id="WP_369019360.1">
    <property type="nucleotide sequence ID" value="NZ_CP121689.1"/>
</dbReference>
<dbReference type="PROSITE" id="PS51379">
    <property type="entry name" value="4FE4S_FER_2"/>
    <property type="match status" value="2"/>
</dbReference>
<protein>
    <submittedName>
        <fullName evidence="7">[Fe-Fe] hydrogenase large subunit C-terminal domain-containing protein</fullName>
    </submittedName>
</protein>
<dbReference type="SUPFAM" id="SSF54862">
    <property type="entry name" value="4Fe-4S ferredoxins"/>
    <property type="match status" value="1"/>
</dbReference>
<dbReference type="Pfam" id="PF02906">
    <property type="entry name" value="Fe_hyd_lg_C"/>
    <property type="match status" value="1"/>
</dbReference>
<evidence type="ECO:0000313" key="7">
    <source>
        <dbReference type="EMBL" id="WZL77194.1"/>
    </source>
</evidence>
<dbReference type="Pfam" id="PF04060">
    <property type="entry name" value="FeS"/>
    <property type="match status" value="1"/>
</dbReference>
<dbReference type="Gene3D" id="3.40.950.10">
    <property type="entry name" value="Fe-only Hydrogenase (Larger Subunit), Chain L, domain 3"/>
    <property type="match status" value="1"/>
</dbReference>
<name>A0ABZ2YGV0_9BACT</name>
<proteinExistence type="predicted"/>
<dbReference type="InterPro" id="IPR035965">
    <property type="entry name" value="PAS-like_dom_sf"/>
</dbReference>
<dbReference type="SUPFAM" id="SSF53920">
    <property type="entry name" value="Fe-only hydrogenase"/>
    <property type="match status" value="1"/>
</dbReference>
<evidence type="ECO:0000256" key="3">
    <source>
        <dbReference type="ARBA" id="ARBA00023004"/>
    </source>
</evidence>
<dbReference type="InterPro" id="IPR009016">
    <property type="entry name" value="Fe_hydrogenase"/>
</dbReference>
<dbReference type="EMBL" id="CP121689">
    <property type="protein sequence ID" value="WZL77194.1"/>
    <property type="molecule type" value="Genomic_DNA"/>
</dbReference>
<sequence>MSVIKTEVTSCRDCYKCVRHCPVKAIRVSMGHAEIVDERCIKDGRCLNICPQGAKVVRKDVEKAIALLKNKEKVVVSLAPSFVAAFPEISPGQLVSGLKRLGFQEIRETAEGAEWVALEHALLVQEKKGPFISSSCPAINALIYTYYPQYIDYLAPVVSPMIAHARILRKEHFSQEIGVVFIGPCVAKKAEAEEEEVLGEVDVVLTFQELREWLRREKIDLASLPEEPLSQSRISWARAFPVEGGLLKSASLETDLLSVEKVVITGIDRAKRFLEEFEKESPGLKLVEMMSCEGGCIDGPMLESGLSLVERRRKVIDFAEQKLVHIESSNQQDPQSLPSLRRTFKERTIPRPVPPEEEIKKILALTGKFTPKDELNCGACGYNTCREKAIAVYQGMAEAEMCIPFMRARAESFSSFLMSVTPNGIVLLDDSLRIVEVNPAFRRMFHLEGKLVVGKRIDALMDPSIFAEVLRTHRAVIKEFHFPQYDDLYARVSVFYLEKPKLLMSVIVDLSREKEQEKKLEEIREKTIERAQQVINNQMRVAQEIASLLGETTAETKVLLNALIKILKGESAE</sequence>
<dbReference type="InterPro" id="IPR017900">
    <property type="entry name" value="4Fe4S_Fe_S_CS"/>
</dbReference>
<organism evidence="7 8">
    <name type="scientific">Thermatribacter velox</name>
    <dbReference type="NCBI Taxonomy" id="3039681"/>
    <lineage>
        <taxon>Bacteria</taxon>
        <taxon>Pseudomonadati</taxon>
        <taxon>Atribacterota</taxon>
        <taxon>Atribacteria</taxon>
        <taxon>Atribacterales</taxon>
        <taxon>Thermatribacteraceae</taxon>
        <taxon>Thermatribacter</taxon>
    </lineage>
</organism>
<feature type="domain" description="4Fe-4S ferredoxin-type" evidence="5">
    <location>
        <begin position="2"/>
        <end position="29"/>
    </location>
</feature>
<dbReference type="InterPro" id="IPR007202">
    <property type="entry name" value="4Fe-4S_dom"/>
</dbReference>
<dbReference type="Gene3D" id="3.40.50.1780">
    <property type="match status" value="1"/>
</dbReference>
<evidence type="ECO:0000313" key="8">
    <source>
        <dbReference type="Proteomes" id="UP001461341"/>
    </source>
</evidence>
<dbReference type="SUPFAM" id="SSF55785">
    <property type="entry name" value="PYP-like sensor domain (PAS domain)"/>
    <property type="match status" value="1"/>
</dbReference>
<evidence type="ECO:0000256" key="4">
    <source>
        <dbReference type="ARBA" id="ARBA00023014"/>
    </source>
</evidence>
<evidence type="ECO:0000256" key="1">
    <source>
        <dbReference type="ARBA" id="ARBA00022485"/>
    </source>
</evidence>
<dbReference type="SMART" id="SM00091">
    <property type="entry name" value="PAS"/>
    <property type="match status" value="1"/>
</dbReference>
<feature type="domain" description="4Fe-4S ferredoxin-type" evidence="5">
    <location>
        <begin position="31"/>
        <end position="60"/>
    </location>
</feature>
<keyword evidence="4" id="KW-0411">Iron-sulfur</keyword>
<evidence type="ECO:0000256" key="2">
    <source>
        <dbReference type="ARBA" id="ARBA00022723"/>
    </source>
</evidence>
<dbReference type="PROSITE" id="PS51656">
    <property type="entry name" value="4FE4S"/>
    <property type="match status" value="1"/>
</dbReference>
<keyword evidence="2" id="KW-0479">Metal-binding</keyword>
<feature type="domain" description="4Fe-4S" evidence="6">
    <location>
        <begin position="357"/>
        <end position="419"/>
    </location>
</feature>
<dbReference type="PANTHER" id="PTHR11615">
    <property type="entry name" value="NITRATE, FORMATE, IRON DEHYDROGENASE"/>
    <property type="match status" value="1"/>
</dbReference>
<dbReference type="Proteomes" id="UP001461341">
    <property type="component" value="Chromosome"/>
</dbReference>
<evidence type="ECO:0000259" key="5">
    <source>
        <dbReference type="PROSITE" id="PS51379"/>
    </source>
</evidence>
<accession>A0ABZ2YGV0</accession>
<dbReference type="Gene3D" id="1.10.15.40">
    <property type="entry name" value="Electron transport complex subunit B, putative Fe-S cluster"/>
    <property type="match status" value="1"/>
</dbReference>
<evidence type="ECO:0000259" key="6">
    <source>
        <dbReference type="PROSITE" id="PS51656"/>
    </source>
</evidence>
<dbReference type="InterPro" id="IPR004108">
    <property type="entry name" value="Fe_hydrogenase_lsu_C"/>
</dbReference>
<dbReference type="Gene3D" id="3.30.450.20">
    <property type="entry name" value="PAS domain"/>
    <property type="match status" value="1"/>
</dbReference>
<dbReference type="InterPro" id="IPR017896">
    <property type="entry name" value="4Fe4S_Fe-S-bd"/>
</dbReference>